<dbReference type="AlphaFoldDB" id="A0A2P4EY81"/>
<dbReference type="OrthoDB" id="7156875at2"/>
<dbReference type="Gene3D" id="2.130.10.10">
    <property type="entry name" value="YVTN repeat-like/Quinoprotein amine dehydrogenase"/>
    <property type="match status" value="1"/>
</dbReference>
<keyword evidence="11" id="KW-1185">Reference proteome</keyword>
<keyword evidence="6" id="KW-0281">Fimbrium</keyword>
<feature type="region of interest" description="Disordered" evidence="7">
    <location>
        <begin position="978"/>
        <end position="1000"/>
    </location>
</feature>
<comment type="caution">
    <text evidence="10">The sequence shown here is derived from an EMBL/GenBank/DDBJ whole genome shotgun (WGS) entry which is preliminary data.</text>
</comment>
<feature type="compositionally biased region" description="Acidic residues" evidence="7">
    <location>
        <begin position="1051"/>
        <end position="1064"/>
    </location>
</feature>
<evidence type="ECO:0000256" key="4">
    <source>
        <dbReference type="ARBA" id="ARBA00022723"/>
    </source>
</evidence>
<dbReference type="GO" id="GO:0046872">
    <property type="term" value="F:metal ion binding"/>
    <property type="evidence" value="ECO:0007669"/>
    <property type="project" value="UniProtKB-KW"/>
</dbReference>
<dbReference type="Gene3D" id="3.40.50.410">
    <property type="entry name" value="von Willebrand factor, type A domain"/>
    <property type="match status" value="2"/>
</dbReference>
<keyword evidence="5" id="KW-0106">Calcium</keyword>
<name>A0A2P4EY81_9GAMM</name>
<evidence type="ECO:0000256" key="6">
    <source>
        <dbReference type="ARBA" id="ARBA00023263"/>
    </source>
</evidence>
<dbReference type="InterPro" id="IPR011047">
    <property type="entry name" value="Quinoprotein_ADH-like_sf"/>
</dbReference>
<reference evidence="10 11" key="1">
    <citation type="submission" date="2018-01" db="EMBL/GenBank/DDBJ databases">
        <title>Draft genome of the type strain Pseudomonas oceani DSM 100277 isolated from the deep water in Okinawa trough, northwestern Pacific Ocean.</title>
        <authorList>
            <person name="Gomila M."/>
            <person name="Mulet M."/>
            <person name="Garcia-Valdes E."/>
            <person name="Lalucat J."/>
        </authorList>
    </citation>
    <scope>NUCLEOTIDE SEQUENCE [LARGE SCALE GENOMIC DNA]</scope>
    <source>
        <strain evidence="10 11">DSM 100277</strain>
    </source>
</reference>
<feature type="chain" id="PRO_5015114352" description="PilY1 beta-propeller domain-containing protein" evidence="8">
    <location>
        <begin position="28"/>
        <end position="1064"/>
    </location>
</feature>
<dbReference type="SUPFAM" id="SSF50998">
    <property type="entry name" value="Quinoprotein alcohol dehydrogenase-like"/>
    <property type="match status" value="1"/>
</dbReference>
<keyword evidence="3" id="KW-1029">Fimbrium biogenesis</keyword>
<dbReference type="Proteomes" id="UP000243451">
    <property type="component" value="Unassembled WGS sequence"/>
</dbReference>
<organism evidence="10 11">
    <name type="scientific">Halopseudomonas oceani</name>
    <dbReference type="NCBI Taxonomy" id="1708783"/>
    <lineage>
        <taxon>Bacteria</taxon>
        <taxon>Pseudomonadati</taxon>
        <taxon>Pseudomonadota</taxon>
        <taxon>Gammaproteobacteria</taxon>
        <taxon>Pseudomonadales</taxon>
        <taxon>Pseudomonadaceae</taxon>
        <taxon>Halopseudomonas</taxon>
    </lineage>
</organism>
<evidence type="ECO:0000313" key="10">
    <source>
        <dbReference type="EMBL" id="POB05180.1"/>
    </source>
</evidence>
<comment type="subcellular location">
    <subcellularLocation>
        <location evidence="1">Fimbrium</location>
    </subcellularLocation>
</comment>
<feature type="compositionally biased region" description="Polar residues" evidence="7">
    <location>
        <begin position="984"/>
        <end position="993"/>
    </location>
</feature>
<keyword evidence="4" id="KW-0479">Metal-binding</keyword>
<evidence type="ECO:0000259" key="9">
    <source>
        <dbReference type="Pfam" id="PF05567"/>
    </source>
</evidence>
<feature type="domain" description="PilY1 beta-propeller" evidence="9">
    <location>
        <begin position="581"/>
        <end position="819"/>
    </location>
</feature>
<evidence type="ECO:0000256" key="5">
    <source>
        <dbReference type="ARBA" id="ARBA00022837"/>
    </source>
</evidence>
<gene>
    <name evidence="10" type="ORF">C1949_05270</name>
</gene>
<feature type="region of interest" description="Disordered" evidence="7">
    <location>
        <begin position="1027"/>
        <end position="1064"/>
    </location>
</feature>
<protein>
    <recommendedName>
        <fullName evidence="9">PilY1 beta-propeller domain-containing protein</fullName>
    </recommendedName>
</protein>
<evidence type="ECO:0000256" key="3">
    <source>
        <dbReference type="ARBA" id="ARBA00022558"/>
    </source>
</evidence>
<accession>A0A2P4EY81</accession>
<evidence type="ECO:0000256" key="2">
    <source>
        <dbReference type="ARBA" id="ARBA00008387"/>
    </source>
</evidence>
<evidence type="ECO:0000313" key="11">
    <source>
        <dbReference type="Proteomes" id="UP000243451"/>
    </source>
</evidence>
<evidence type="ECO:0000256" key="8">
    <source>
        <dbReference type="SAM" id="SignalP"/>
    </source>
</evidence>
<evidence type="ECO:0000256" key="1">
    <source>
        <dbReference type="ARBA" id="ARBA00004561"/>
    </source>
</evidence>
<sequence>MINLKTVLRTRLLACCLGLVIPVFANADDTEIYFARANAANEQNTPKANVLIMLDTSGSMRNCRAGSGSSWCTDIENRRITLLHEAMKQIIADAPNTVEIGFGRLRGSSGGQILLPVMPVNDLTRPYFLNALNSINGGQNSAYPSRNAQPSGSTPTALAFDDMADYMLGRRNRTGVSYSNSGKVCVSNAPDEEVCRDVVQTDIVQVDSCDTSDPACNASYVWNTVPSCNLNESTCRLTSYRRVDWCDTDLPNCYRERYWWSWRYYEADYQQRSTIYELTVQTTVQVCETVEGGCDEERAVVNGSNFVSPVNTANQCESNHIILFTDGSPSGDDPEDVGLVHCGRNSYECQVRIASELNSNGNSLNTPIKTHNIGLYMGDSTLANMKAVSAAGGGETYDSDSAETLLEAFQETLDLIDEDARSISAPGVAVNAMNRFQHLDQLYYSVFQPFESSYWNGNLKRYQVVDGEIHGQNGYAVDPATGYFRTGSQSMWSSMIDGPDVTKGGAREQVGTRNLFYTTTAGGALQKLNWASSSVPSNAQLGLGGSATSAQRTALLNELESMWGDPLHSVPVMVNYGEDAENNYVFVSTNGGMLHAIKTEDGSEAFAFMPNEILQKANLYTTSRPALRVDNTRQTYGLDGSWVAWRKGGNNSLSAPEAVYLYGGMRRGGRSYYALNVTDPTAPSMLWQVNNGSTGMSGLGQTWSTPTLTSVPDGSGSKVPILVVGGGYSPTDHDDSASLSAADQMGNMVYFLNAETGEVLWSAGGRNEATENVANMKWAVPSSIAVVDIDFDGVADHMYFGDLAGQVFRITIKDNGEHVVDRIANLGGSGSARRRFYEAPAVGLVKASTGNELYVVIGSGYRAHPLDETVTDGVFVIRDRTALRGSGSQTLATTVNMTNVTSGGQPLSTSRGWYYTFGETGEKALASPVIFNGRILFTTYAPTVDQEYDNPCAVRYGRAYLHTVNLVTALPAALSDDLPAPASRSQALEQSTPAPTPTLLVDDEGRVITIVGTEVVGEGSLGDPRLRKRRWMQLPPDEANVIRQTQVSSDSEGEGESQGETDGQ</sequence>
<proteinExistence type="inferred from homology"/>
<dbReference type="RefSeq" id="WP_104737416.1">
    <property type="nucleotide sequence ID" value="NZ_BMHR01000001.1"/>
</dbReference>
<dbReference type="GO" id="GO:0009289">
    <property type="term" value="C:pilus"/>
    <property type="evidence" value="ECO:0007669"/>
    <property type="project" value="UniProtKB-SubCell"/>
</dbReference>
<dbReference type="SUPFAM" id="SSF53300">
    <property type="entry name" value="vWA-like"/>
    <property type="match status" value="1"/>
</dbReference>
<feature type="signal peptide" evidence="8">
    <location>
        <begin position="1"/>
        <end position="27"/>
    </location>
</feature>
<comment type="similarity">
    <text evidence="2">Belongs to the PilY1 family.</text>
</comment>
<dbReference type="InterPro" id="IPR008707">
    <property type="entry name" value="B-propeller_PilY1"/>
</dbReference>
<evidence type="ECO:0000256" key="7">
    <source>
        <dbReference type="SAM" id="MobiDB-lite"/>
    </source>
</evidence>
<dbReference type="Pfam" id="PF05567">
    <property type="entry name" value="T4P_PilY1"/>
    <property type="match status" value="1"/>
</dbReference>
<dbReference type="InterPro" id="IPR015943">
    <property type="entry name" value="WD40/YVTN_repeat-like_dom_sf"/>
</dbReference>
<dbReference type="InterPro" id="IPR036465">
    <property type="entry name" value="vWFA_dom_sf"/>
</dbReference>
<keyword evidence="8" id="KW-0732">Signal</keyword>
<dbReference type="EMBL" id="PPSK01000003">
    <property type="protein sequence ID" value="POB05180.1"/>
    <property type="molecule type" value="Genomic_DNA"/>
</dbReference>